<sequence>MLHTATFQPHPQRPNHKNLQMAAQNSAGIRALLEVEQEAQRIVTAARDRRARELKKARDEAKAQIDEYQREKDLKLKKLIADGEESHQRDQQEAESKIQEDIERIRSIGNEKMDILADELIDAVLKVDPQPHKNAASSAARSA</sequence>
<accession>U4LWM6</accession>
<evidence type="ECO:0000256" key="6">
    <source>
        <dbReference type="SAM" id="Coils"/>
    </source>
</evidence>
<dbReference type="NCBIfam" id="TIGR01147">
    <property type="entry name" value="V_ATP_synt_G"/>
    <property type="match status" value="1"/>
</dbReference>
<dbReference type="AlphaFoldDB" id="U4LWM6"/>
<evidence type="ECO:0000256" key="4">
    <source>
        <dbReference type="ARBA" id="ARBA00023065"/>
    </source>
</evidence>
<gene>
    <name evidence="7" type="ORF">PCON_02145</name>
</gene>
<comment type="function">
    <text evidence="5">Subunit of the V1 complex of vacuolar(H+)-ATPase (V-ATPase), a multisubunit enzyme composed of a peripheral complex (V1) that hydrolyzes ATP and a membrane integral complex (V0) that translocates protons. V-ATPase is responsible for acidifying and maintaining the pH of intracellular compartments and in some cell types, is targeted to the plasma membrane, where it is responsible for acidifying the extracellular environment.</text>
</comment>
<organism evidence="7 8">
    <name type="scientific">Pyronema omphalodes (strain CBS 100304)</name>
    <name type="common">Pyronema confluens</name>
    <dbReference type="NCBI Taxonomy" id="1076935"/>
    <lineage>
        <taxon>Eukaryota</taxon>
        <taxon>Fungi</taxon>
        <taxon>Dikarya</taxon>
        <taxon>Ascomycota</taxon>
        <taxon>Pezizomycotina</taxon>
        <taxon>Pezizomycetes</taxon>
        <taxon>Pezizales</taxon>
        <taxon>Pyronemataceae</taxon>
        <taxon>Pyronema</taxon>
    </lineage>
</organism>
<dbReference type="EMBL" id="HF936249">
    <property type="protein sequence ID" value="CCX33903.1"/>
    <property type="molecule type" value="Genomic_DNA"/>
</dbReference>
<dbReference type="Proteomes" id="UP000018144">
    <property type="component" value="Unassembled WGS sequence"/>
</dbReference>
<keyword evidence="2 5" id="KW-0813">Transport</keyword>
<evidence type="ECO:0000256" key="2">
    <source>
        <dbReference type="ARBA" id="ARBA00022448"/>
    </source>
</evidence>
<dbReference type="OMA" id="LHKNYRQ"/>
<dbReference type="STRING" id="1076935.U4LWM6"/>
<evidence type="ECO:0000256" key="5">
    <source>
        <dbReference type="RuleBase" id="RU364019"/>
    </source>
</evidence>
<dbReference type="GO" id="GO:0046961">
    <property type="term" value="F:proton-transporting ATPase activity, rotational mechanism"/>
    <property type="evidence" value="ECO:0007669"/>
    <property type="project" value="InterPro"/>
</dbReference>
<dbReference type="InterPro" id="IPR005124">
    <property type="entry name" value="V-ATPase_G"/>
</dbReference>
<protein>
    <recommendedName>
        <fullName evidence="5">V-type proton ATPase subunit G</fullName>
    </recommendedName>
</protein>
<dbReference type="Pfam" id="PF03179">
    <property type="entry name" value="V-ATPase_G"/>
    <property type="match status" value="1"/>
</dbReference>
<dbReference type="GO" id="GO:0016887">
    <property type="term" value="F:ATP hydrolysis activity"/>
    <property type="evidence" value="ECO:0007669"/>
    <property type="project" value="TreeGrafter"/>
</dbReference>
<dbReference type="eggNOG" id="KOG1772">
    <property type="taxonomic scope" value="Eukaryota"/>
</dbReference>
<dbReference type="GO" id="GO:0000221">
    <property type="term" value="C:vacuolar proton-transporting V-type ATPase, V1 domain"/>
    <property type="evidence" value="ECO:0007669"/>
    <property type="project" value="TreeGrafter"/>
</dbReference>
<dbReference type="Gene3D" id="1.20.5.2950">
    <property type="match status" value="1"/>
</dbReference>
<reference evidence="7 8" key="1">
    <citation type="journal article" date="2013" name="PLoS Genet.">
        <title>The genome and development-dependent transcriptomes of Pyronema confluens: a window into fungal evolution.</title>
        <authorList>
            <person name="Traeger S."/>
            <person name="Altegoer F."/>
            <person name="Freitag M."/>
            <person name="Gabaldon T."/>
            <person name="Kempken F."/>
            <person name="Kumar A."/>
            <person name="Marcet-Houben M."/>
            <person name="Poggeler S."/>
            <person name="Stajich J.E."/>
            <person name="Nowrousian M."/>
        </authorList>
    </citation>
    <scope>NUCLEOTIDE SEQUENCE [LARGE SCALE GENOMIC DNA]</scope>
    <source>
        <strain evidence="8">CBS 100304</strain>
        <tissue evidence="7">Vegetative mycelium</tissue>
    </source>
</reference>
<keyword evidence="8" id="KW-1185">Reference proteome</keyword>
<keyword evidence="3 5" id="KW-0375">Hydrogen ion transport</keyword>
<keyword evidence="4 5" id="KW-0406">Ion transport</keyword>
<name>U4LWM6_PYROM</name>
<dbReference type="PANTHER" id="PTHR12713:SF11">
    <property type="entry name" value="V-TYPE PROTON ATPASE SUBUNIT G"/>
    <property type="match status" value="1"/>
</dbReference>
<dbReference type="OrthoDB" id="250802at2759"/>
<keyword evidence="6" id="KW-0175">Coiled coil</keyword>
<feature type="coiled-coil region" evidence="6">
    <location>
        <begin position="51"/>
        <end position="78"/>
    </location>
</feature>
<evidence type="ECO:0000256" key="1">
    <source>
        <dbReference type="ARBA" id="ARBA00010066"/>
    </source>
</evidence>
<comment type="subunit">
    <text evidence="5">V-ATPase is a heteromultimeric enzyme made up of two complexes: the ATP-hydrolytic V1 complex and the proton translocation V0 complex.</text>
</comment>
<comment type="similarity">
    <text evidence="1 5">Belongs to the V-ATPase G subunit family.</text>
</comment>
<evidence type="ECO:0000313" key="7">
    <source>
        <dbReference type="EMBL" id="CCX33903.1"/>
    </source>
</evidence>
<evidence type="ECO:0000256" key="3">
    <source>
        <dbReference type="ARBA" id="ARBA00022781"/>
    </source>
</evidence>
<dbReference type="PANTHER" id="PTHR12713">
    <property type="entry name" value="VACUOLAR ATP SYNTHASE SUBUNIT G"/>
    <property type="match status" value="1"/>
</dbReference>
<evidence type="ECO:0000313" key="8">
    <source>
        <dbReference type="Proteomes" id="UP000018144"/>
    </source>
</evidence>
<proteinExistence type="inferred from homology"/>